<accession>A0AAN4TD03</accession>
<name>A0AAN4TD03_ASPLE</name>
<feature type="domain" description="Tubulin/FtsZ GTPase" evidence="14">
    <location>
        <begin position="610"/>
        <end position="808"/>
    </location>
</feature>
<dbReference type="InterPro" id="IPR007219">
    <property type="entry name" value="XnlR_reg_dom"/>
</dbReference>
<evidence type="ECO:0000256" key="2">
    <source>
        <dbReference type="ARBA" id="ARBA00009636"/>
    </source>
</evidence>
<evidence type="ECO:0000256" key="8">
    <source>
        <dbReference type="ARBA" id="ARBA00023125"/>
    </source>
</evidence>
<evidence type="ECO:0000256" key="7">
    <source>
        <dbReference type="ARBA" id="ARBA00023015"/>
    </source>
</evidence>
<keyword evidence="6" id="KW-0862">Zinc</keyword>
<reference evidence="16 17" key="1">
    <citation type="submission" date="2015-11" db="EMBL/GenBank/DDBJ databases">
        <title>Aspergillus lentulus strain IFM 54703T.</title>
        <authorList>
            <person name="Kusuya Y."/>
            <person name="Sakai K."/>
            <person name="Kamei K."/>
            <person name="Takahashi H."/>
            <person name="Yaguchi T."/>
        </authorList>
    </citation>
    <scope>NUCLEOTIDE SEQUENCE [LARGE SCALE GENOMIC DNA]</scope>
    <source>
        <strain evidence="16 17">IFM 54703</strain>
    </source>
</reference>
<evidence type="ECO:0000256" key="6">
    <source>
        <dbReference type="ARBA" id="ARBA00022833"/>
    </source>
</evidence>
<dbReference type="SMART" id="SM00906">
    <property type="entry name" value="Fungal_trans"/>
    <property type="match status" value="1"/>
</dbReference>
<evidence type="ECO:0000256" key="1">
    <source>
        <dbReference type="ARBA" id="ARBA00004245"/>
    </source>
</evidence>
<dbReference type="InterPro" id="IPR036525">
    <property type="entry name" value="Tubulin/FtsZ_GTPase_sf"/>
</dbReference>
<dbReference type="InterPro" id="IPR000217">
    <property type="entry name" value="Tubulin"/>
</dbReference>
<dbReference type="InterPro" id="IPR002453">
    <property type="entry name" value="Beta_tubulin"/>
</dbReference>
<dbReference type="Pfam" id="PF00091">
    <property type="entry name" value="Tubulin"/>
    <property type="match status" value="1"/>
</dbReference>
<dbReference type="EMBL" id="BCLY01000012">
    <property type="protein sequence ID" value="GAQ09894.1"/>
    <property type="molecule type" value="Genomic_DNA"/>
</dbReference>
<dbReference type="PANTHER" id="PTHR47171">
    <property type="entry name" value="FARA-RELATED"/>
    <property type="match status" value="1"/>
</dbReference>
<dbReference type="PANTHER" id="PTHR47171:SF3">
    <property type="entry name" value="FARA-RELATED"/>
    <property type="match status" value="1"/>
</dbReference>
<evidence type="ECO:0000256" key="9">
    <source>
        <dbReference type="ARBA" id="ARBA00023134"/>
    </source>
</evidence>
<comment type="caution">
    <text evidence="16">The sequence shown here is derived from an EMBL/GenBank/DDBJ whole genome shotgun (WGS) entry which is preliminary data.</text>
</comment>
<dbReference type="CDD" id="cd12148">
    <property type="entry name" value="fungal_TF_MHR"/>
    <property type="match status" value="1"/>
</dbReference>
<evidence type="ECO:0000256" key="5">
    <source>
        <dbReference type="ARBA" id="ARBA00022741"/>
    </source>
</evidence>
<dbReference type="SMART" id="SM00864">
    <property type="entry name" value="Tubulin"/>
    <property type="match status" value="1"/>
</dbReference>
<dbReference type="GO" id="GO:0003924">
    <property type="term" value="F:GTPase activity"/>
    <property type="evidence" value="ECO:0007669"/>
    <property type="project" value="InterPro"/>
</dbReference>
<keyword evidence="5" id="KW-0547">Nucleotide-binding</keyword>
<evidence type="ECO:0000256" key="10">
    <source>
        <dbReference type="ARBA" id="ARBA00023163"/>
    </source>
</evidence>
<dbReference type="GO" id="GO:0005874">
    <property type="term" value="C:microtubule"/>
    <property type="evidence" value="ECO:0007669"/>
    <property type="project" value="UniProtKB-KW"/>
</dbReference>
<protein>
    <submittedName>
        <fullName evidence="16">Cutinase transcription factor 1 alpha</fullName>
    </submittedName>
</protein>
<dbReference type="InterPro" id="IPR037103">
    <property type="entry name" value="Tubulin/FtsZ-like_C"/>
</dbReference>
<evidence type="ECO:0000313" key="16">
    <source>
        <dbReference type="EMBL" id="GAQ09894.1"/>
    </source>
</evidence>
<dbReference type="InterPro" id="IPR052073">
    <property type="entry name" value="Amide_Lactam_Regulators"/>
</dbReference>
<evidence type="ECO:0000256" key="11">
    <source>
        <dbReference type="ARBA" id="ARBA00023212"/>
    </source>
</evidence>
<dbReference type="GO" id="GO:0005525">
    <property type="term" value="F:GTP binding"/>
    <property type="evidence" value="ECO:0007669"/>
    <property type="project" value="UniProtKB-KW"/>
</dbReference>
<keyword evidence="11" id="KW-0206">Cytoskeleton</keyword>
<keyword evidence="9" id="KW-0342">GTP-binding</keyword>
<dbReference type="Pfam" id="PF04082">
    <property type="entry name" value="Fungal_trans"/>
    <property type="match status" value="1"/>
</dbReference>
<comment type="subcellular location">
    <subcellularLocation>
        <location evidence="1">Cytoplasm</location>
        <location evidence="1">Cytoskeleton</location>
    </subcellularLocation>
</comment>
<evidence type="ECO:0000256" key="12">
    <source>
        <dbReference type="ARBA" id="ARBA00023242"/>
    </source>
</evidence>
<keyword evidence="7" id="KW-0805">Transcription regulation</keyword>
<dbReference type="InterPro" id="IPR003008">
    <property type="entry name" value="Tubulin_FtsZ_GTPase"/>
</dbReference>
<keyword evidence="11" id="KW-0963">Cytoplasm</keyword>
<gene>
    <name evidence="16" type="ORF">ALT_7215</name>
</gene>
<proteinExistence type="inferred from homology"/>
<organism evidence="16 17">
    <name type="scientific">Aspergillus lentulus</name>
    <dbReference type="NCBI Taxonomy" id="293939"/>
    <lineage>
        <taxon>Eukaryota</taxon>
        <taxon>Fungi</taxon>
        <taxon>Dikarya</taxon>
        <taxon>Ascomycota</taxon>
        <taxon>Pezizomycotina</taxon>
        <taxon>Eurotiomycetes</taxon>
        <taxon>Eurotiomycetidae</taxon>
        <taxon>Eurotiales</taxon>
        <taxon>Aspergillaceae</taxon>
        <taxon>Aspergillus</taxon>
        <taxon>Aspergillus subgen. Fumigati</taxon>
    </lineage>
</organism>
<dbReference type="SUPFAM" id="SSF52490">
    <property type="entry name" value="Tubulin nucleotide-binding domain-like"/>
    <property type="match status" value="1"/>
</dbReference>
<comment type="subunit">
    <text evidence="3">Dimer of alpha and beta chains. A typical microtubule is a hollow water-filled tube with an outer diameter of 25 nm and an inner diameter of 15 nM. Alpha-beta heterodimers associate head-to-tail to form protofilaments running lengthwise along the microtubule wall with the beta-tubulin subunit facing the microtubule plus end conferring a structural polarity. Microtubules usually have 13 protofilaments but different protofilament numbers can be found in some organisms and specialized cells.</text>
</comment>
<dbReference type="PRINTS" id="PR01161">
    <property type="entry name" value="TUBULIN"/>
</dbReference>
<evidence type="ECO:0000259" key="15">
    <source>
        <dbReference type="SMART" id="SM00906"/>
    </source>
</evidence>
<dbReference type="Pfam" id="PF03953">
    <property type="entry name" value="Tubulin_C"/>
    <property type="match status" value="1"/>
</dbReference>
<dbReference type="GO" id="GO:0008270">
    <property type="term" value="F:zinc ion binding"/>
    <property type="evidence" value="ECO:0007669"/>
    <property type="project" value="InterPro"/>
</dbReference>
<keyword evidence="10" id="KW-0804">Transcription</keyword>
<sequence length="993" mass="112499">MRPKFTRAPITDAGRVVYQGESGNVTFLIQGRQGGNDVHYLHPENTERRRTRQFKLDKVEMNILHQRGAFILPPRSLCDAIIDTYFKCVHPMLPVINRARFMRQYRNPKNQPSLLLLHAVLLAGSRFCDTDLASTNGSVVPDAQILYKRAKALYDANYEDDRVAIIQSVLLMGLYWEDPKDVTKNAFYWSRVAGIIAQGCGMHRTVDQSYLSKSDKRLWKRIWWTLFTVDRSIAVAFGWPTYIDLQNCDVEMVTEDDFVEDNADGVDRSNGLASDSVHVQFFLQYVKLCVIMGHILDQHYPAGPKEQQRPAVHSTAARNDISLADWLSNCPQIVYWEAPRHHFWSAILHCNYYTTLCLLHRVPVPRGDSAHSRRVSSQAAAMITSIIESLAVSGQLRYCPPSIVYSLFSALITHVNEIHTSVSTIRQDVTDKLRSCMSALKAVSHVWLTGKMAYTLFEPIIRNNMPEDGVQTFGAKEPEKHHSLSRPEQQGKGQDLSKDEERICPNLVFPSPSQLASYGWLQPHIQSAIMKQNGGLREEHNTISQMAPYSVGQGVHGQGPHTTSLPDFDVEMPDGPSLDGWAVTQGQPAPMTLNMNDCLTTTTDIQSERMGVYFKKTENNLYVPRAILTDSCPITANLIDCRPITKAFSRKRQIFGQHSFSNYWAKGFYSAEGGDMVEKIIDIVRLEVEDCDNLQGFQMTQSIASGTGGGMASRLLGRLAEEYPEASRATYAIMPTYSSPDGCMIRPYNTTLTLHYLTEFTDLATLFSYRAMDDKIINQLKMDHSFVRYSRIVADTILGATTSLRFPSHRDVDLMQLIEHMVPTPRMHFLTSAMIPVYGSQGHTNMADLTMAQVAQELSRNRVWTMVGIHSHDTGRCLAYNAAFRGNYGFHDTLTQFTRDVRDKSNPAFMEWMPANPHFYACTVPTAGYEISVTSTGNFTSIVNELRMTMEHFESLFRRRSFLRFYTEHGMEEMEFMEAALNMNDLISEYDKA</sequence>
<dbReference type="Gene3D" id="1.10.287.600">
    <property type="entry name" value="Helix hairpin bin"/>
    <property type="match status" value="1"/>
</dbReference>
<dbReference type="GO" id="GO:0006351">
    <property type="term" value="P:DNA-templated transcription"/>
    <property type="evidence" value="ECO:0007669"/>
    <property type="project" value="InterPro"/>
</dbReference>
<keyword evidence="4" id="KW-0493">Microtubule</keyword>
<evidence type="ECO:0000259" key="14">
    <source>
        <dbReference type="SMART" id="SM00864"/>
    </source>
</evidence>
<evidence type="ECO:0000256" key="13">
    <source>
        <dbReference type="SAM" id="MobiDB-lite"/>
    </source>
</evidence>
<dbReference type="PRINTS" id="PR01163">
    <property type="entry name" value="BETATUBULIN"/>
</dbReference>
<dbReference type="Proteomes" id="UP000051487">
    <property type="component" value="Unassembled WGS sequence"/>
</dbReference>
<dbReference type="InterPro" id="IPR023123">
    <property type="entry name" value="Tubulin_C"/>
</dbReference>
<dbReference type="GO" id="GO:0003677">
    <property type="term" value="F:DNA binding"/>
    <property type="evidence" value="ECO:0007669"/>
    <property type="project" value="UniProtKB-KW"/>
</dbReference>
<keyword evidence="8" id="KW-0238">DNA-binding</keyword>
<dbReference type="GO" id="GO:0007017">
    <property type="term" value="P:microtubule-based process"/>
    <property type="evidence" value="ECO:0007669"/>
    <property type="project" value="InterPro"/>
</dbReference>
<feature type="domain" description="Xylanolytic transcriptional activator regulatory" evidence="15">
    <location>
        <begin position="186"/>
        <end position="258"/>
    </location>
</feature>
<dbReference type="Gene3D" id="3.30.1330.20">
    <property type="entry name" value="Tubulin/FtsZ, C-terminal domain"/>
    <property type="match status" value="1"/>
</dbReference>
<dbReference type="InterPro" id="IPR018316">
    <property type="entry name" value="Tubulin/FtsZ_2-layer-sand-dom"/>
</dbReference>
<feature type="region of interest" description="Disordered" evidence="13">
    <location>
        <begin position="468"/>
        <end position="498"/>
    </location>
</feature>
<dbReference type="SUPFAM" id="SSF55307">
    <property type="entry name" value="Tubulin C-terminal domain-like"/>
    <property type="match status" value="1"/>
</dbReference>
<dbReference type="Gene3D" id="3.40.50.1440">
    <property type="entry name" value="Tubulin/FtsZ, GTPase domain"/>
    <property type="match status" value="1"/>
</dbReference>
<dbReference type="InterPro" id="IPR008280">
    <property type="entry name" value="Tub_FtsZ_C"/>
</dbReference>
<evidence type="ECO:0000256" key="3">
    <source>
        <dbReference type="ARBA" id="ARBA00011747"/>
    </source>
</evidence>
<comment type="similarity">
    <text evidence="2">Belongs to the tubulin family.</text>
</comment>
<dbReference type="GO" id="GO:0005200">
    <property type="term" value="F:structural constituent of cytoskeleton"/>
    <property type="evidence" value="ECO:0007669"/>
    <property type="project" value="InterPro"/>
</dbReference>
<evidence type="ECO:0000313" key="17">
    <source>
        <dbReference type="Proteomes" id="UP000051487"/>
    </source>
</evidence>
<keyword evidence="12" id="KW-0539">Nucleus</keyword>
<dbReference type="AlphaFoldDB" id="A0AAN4TD03"/>
<evidence type="ECO:0000256" key="4">
    <source>
        <dbReference type="ARBA" id="ARBA00022701"/>
    </source>
</evidence>